<reference evidence="1 2" key="1">
    <citation type="journal article" date="2015" name="Sci. Rep.">
        <title>Genome of the facultative scuticociliatosis pathogen Pseudocohnilembus persalinus provides insight into its virulence through horizontal gene transfer.</title>
        <authorList>
            <person name="Xiong J."/>
            <person name="Wang G."/>
            <person name="Cheng J."/>
            <person name="Tian M."/>
            <person name="Pan X."/>
            <person name="Warren A."/>
            <person name="Jiang C."/>
            <person name="Yuan D."/>
            <person name="Miao W."/>
        </authorList>
    </citation>
    <scope>NUCLEOTIDE SEQUENCE [LARGE SCALE GENOMIC DNA]</scope>
    <source>
        <strain evidence="1">36N120E</strain>
    </source>
</reference>
<dbReference type="InParanoid" id="A0A0V0QU64"/>
<comment type="caution">
    <text evidence="1">The sequence shown here is derived from an EMBL/GenBank/DDBJ whole genome shotgun (WGS) entry which is preliminary data.</text>
</comment>
<evidence type="ECO:0000313" key="1">
    <source>
        <dbReference type="EMBL" id="KRX05735.1"/>
    </source>
</evidence>
<protein>
    <submittedName>
        <fullName evidence="1">Uncharacterized protein</fullName>
    </submittedName>
</protein>
<accession>A0A0V0QU64</accession>
<dbReference type="EMBL" id="LDAU01000105">
    <property type="protein sequence ID" value="KRX05735.1"/>
    <property type="molecule type" value="Genomic_DNA"/>
</dbReference>
<keyword evidence="2" id="KW-1185">Reference proteome</keyword>
<sequence>MQKNINYNNQCVQIKEHHNSYGNVSQCESDDDTEGEDLSFQSQELEEINQQQEQISKEQFLIERQEYFQQIINDLKSTERHINWQRPINEYDLRFRLIINYC</sequence>
<proteinExistence type="predicted"/>
<dbReference type="AlphaFoldDB" id="A0A0V0QU64"/>
<evidence type="ECO:0000313" key="2">
    <source>
        <dbReference type="Proteomes" id="UP000054937"/>
    </source>
</evidence>
<organism evidence="1 2">
    <name type="scientific">Pseudocohnilembus persalinus</name>
    <name type="common">Ciliate</name>
    <dbReference type="NCBI Taxonomy" id="266149"/>
    <lineage>
        <taxon>Eukaryota</taxon>
        <taxon>Sar</taxon>
        <taxon>Alveolata</taxon>
        <taxon>Ciliophora</taxon>
        <taxon>Intramacronucleata</taxon>
        <taxon>Oligohymenophorea</taxon>
        <taxon>Scuticociliatia</taxon>
        <taxon>Philasterida</taxon>
        <taxon>Pseudocohnilembidae</taxon>
        <taxon>Pseudocohnilembus</taxon>
    </lineage>
</organism>
<dbReference type="Proteomes" id="UP000054937">
    <property type="component" value="Unassembled WGS sequence"/>
</dbReference>
<gene>
    <name evidence="1" type="ORF">PPERSA_09875</name>
</gene>
<name>A0A0V0QU64_PSEPJ</name>